<evidence type="ECO:0000313" key="5">
    <source>
        <dbReference type="Proteomes" id="UP000193944"/>
    </source>
</evidence>
<proteinExistence type="predicted"/>
<evidence type="ECO:0000313" key="4">
    <source>
        <dbReference type="EMBL" id="ORX79558.1"/>
    </source>
</evidence>
<keyword evidence="1" id="KW-0433">Leucine-rich repeat</keyword>
<dbReference type="SUPFAM" id="SSF52058">
    <property type="entry name" value="L domain-like"/>
    <property type="match status" value="1"/>
</dbReference>
<sequence>MGNKISKSDGNITIGVVNTSFPDKKHIDITQNSNNNNDNENDNQVRSQITQINDTVSLVSTNSTLSRKKKADNLIYNDDENRVTLKVEDLSDYININLCSKKLVEISPIALFSTSLIYLTLCCNYLKEIPESIGLLTNLKVLDVSNNLLTSIPSSIGLLKKLENLLLAYNKISYLPIELKNLRKLKILNLRNNDIIELPQELKELKSLVTLDVSSNQLVSIPAEICNIKTLQKIYINNCPLIYSSCVPSLVKEIPSLKELASRVIIRHNIPINDNLSDELKYYLGSAHQCSFCHGPFFETYEKRNQLIRRNDVNIPLEYKLCISHWNSEEERIKVLFSKLPYTSPSPIKQSNNNNNSSNLYFNSSNIKGLKSKSTVGNDYKKIKNKLSKSRSYNLLSKSESKLKFNSSNSSTNTLGSLISSPSIDNYYQVDYKTNELTFSNELLNLGSSTSSLHGHLKSSSSYSLLNPKSKQESSFLSLFLLKKT</sequence>
<dbReference type="PANTHER" id="PTHR48051">
    <property type="match status" value="1"/>
</dbReference>
<keyword evidence="5" id="KW-1185">Reference proteome</keyword>
<dbReference type="InterPro" id="IPR032675">
    <property type="entry name" value="LRR_dom_sf"/>
</dbReference>
<dbReference type="OrthoDB" id="660555at2759"/>
<protein>
    <submittedName>
        <fullName evidence="4">L domain-like protein</fullName>
    </submittedName>
</protein>
<organism evidence="4 5">
    <name type="scientific">Anaeromyces robustus</name>
    <dbReference type="NCBI Taxonomy" id="1754192"/>
    <lineage>
        <taxon>Eukaryota</taxon>
        <taxon>Fungi</taxon>
        <taxon>Fungi incertae sedis</taxon>
        <taxon>Chytridiomycota</taxon>
        <taxon>Chytridiomycota incertae sedis</taxon>
        <taxon>Neocallimastigomycetes</taxon>
        <taxon>Neocallimastigales</taxon>
        <taxon>Neocallimastigaceae</taxon>
        <taxon>Anaeromyces</taxon>
    </lineage>
</organism>
<dbReference type="STRING" id="1754192.A0A1Y1X1Q9"/>
<dbReference type="EMBL" id="MCFG01000171">
    <property type="protein sequence ID" value="ORX79558.1"/>
    <property type="molecule type" value="Genomic_DNA"/>
</dbReference>
<dbReference type="AlphaFoldDB" id="A0A1Y1X1Q9"/>
<dbReference type="Gene3D" id="3.80.10.10">
    <property type="entry name" value="Ribonuclease Inhibitor"/>
    <property type="match status" value="1"/>
</dbReference>
<dbReference type="InterPro" id="IPR050216">
    <property type="entry name" value="LRR_domain-containing"/>
</dbReference>
<evidence type="ECO:0000259" key="3">
    <source>
        <dbReference type="Pfam" id="PF23598"/>
    </source>
</evidence>
<dbReference type="GO" id="GO:0005737">
    <property type="term" value="C:cytoplasm"/>
    <property type="evidence" value="ECO:0007669"/>
    <property type="project" value="TreeGrafter"/>
</dbReference>
<dbReference type="PANTHER" id="PTHR48051:SF1">
    <property type="entry name" value="RAS SUPPRESSOR PROTEIN 1"/>
    <property type="match status" value="1"/>
</dbReference>
<evidence type="ECO:0000256" key="2">
    <source>
        <dbReference type="ARBA" id="ARBA00022737"/>
    </source>
</evidence>
<gene>
    <name evidence="4" type="ORF">BCR32DRAFT_233988</name>
</gene>
<evidence type="ECO:0000256" key="1">
    <source>
        <dbReference type="ARBA" id="ARBA00022614"/>
    </source>
</evidence>
<dbReference type="InterPro" id="IPR001611">
    <property type="entry name" value="Leu-rich_rpt"/>
</dbReference>
<dbReference type="PROSITE" id="PS51450">
    <property type="entry name" value="LRR"/>
    <property type="match status" value="3"/>
</dbReference>
<comment type="caution">
    <text evidence="4">The sequence shown here is derived from an EMBL/GenBank/DDBJ whole genome shotgun (WGS) entry which is preliminary data.</text>
</comment>
<dbReference type="Pfam" id="PF23598">
    <property type="entry name" value="LRR_14"/>
    <property type="match status" value="1"/>
</dbReference>
<accession>A0A1Y1X1Q9</accession>
<dbReference type="Pfam" id="PF13855">
    <property type="entry name" value="LRR_8"/>
    <property type="match status" value="1"/>
</dbReference>
<keyword evidence="2" id="KW-0677">Repeat</keyword>
<dbReference type="InterPro" id="IPR055414">
    <property type="entry name" value="LRR_R13L4/SHOC2-like"/>
</dbReference>
<dbReference type="SMART" id="SM00364">
    <property type="entry name" value="LRR_BAC"/>
    <property type="match status" value="4"/>
</dbReference>
<dbReference type="Proteomes" id="UP000193944">
    <property type="component" value="Unassembled WGS sequence"/>
</dbReference>
<name>A0A1Y1X1Q9_9FUNG</name>
<reference evidence="4 5" key="1">
    <citation type="submission" date="2016-08" db="EMBL/GenBank/DDBJ databases">
        <title>A Parts List for Fungal Cellulosomes Revealed by Comparative Genomics.</title>
        <authorList>
            <consortium name="DOE Joint Genome Institute"/>
            <person name="Haitjema C.H."/>
            <person name="Gilmore S.P."/>
            <person name="Henske J.K."/>
            <person name="Solomon K.V."/>
            <person name="De Groot R."/>
            <person name="Kuo A."/>
            <person name="Mondo S.J."/>
            <person name="Salamov A.A."/>
            <person name="Labutti K."/>
            <person name="Zhao Z."/>
            <person name="Chiniquy J."/>
            <person name="Barry K."/>
            <person name="Brewer H.M."/>
            <person name="Purvine S.O."/>
            <person name="Wright A.T."/>
            <person name="Boxma B."/>
            <person name="Van Alen T."/>
            <person name="Hackstein J.H."/>
            <person name="Baker S.E."/>
            <person name="Grigoriev I.V."/>
            <person name="O'Malley M.A."/>
        </authorList>
    </citation>
    <scope>NUCLEOTIDE SEQUENCE [LARGE SCALE GENOMIC DNA]</scope>
    <source>
        <strain evidence="4 5">S4</strain>
    </source>
</reference>
<dbReference type="InterPro" id="IPR003591">
    <property type="entry name" value="Leu-rich_rpt_typical-subtyp"/>
</dbReference>
<reference evidence="4 5" key="2">
    <citation type="submission" date="2016-08" db="EMBL/GenBank/DDBJ databases">
        <title>Pervasive Adenine N6-methylation of Active Genes in Fungi.</title>
        <authorList>
            <consortium name="DOE Joint Genome Institute"/>
            <person name="Mondo S.J."/>
            <person name="Dannebaum R.O."/>
            <person name="Kuo R.C."/>
            <person name="Labutti K."/>
            <person name="Haridas S."/>
            <person name="Kuo A."/>
            <person name="Salamov A."/>
            <person name="Ahrendt S.R."/>
            <person name="Lipzen A."/>
            <person name="Sullivan W."/>
            <person name="Andreopoulos W.B."/>
            <person name="Clum A."/>
            <person name="Lindquist E."/>
            <person name="Daum C."/>
            <person name="Ramamoorthy G.K."/>
            <person name="Gryganskyi A."/>
            <person name="Culley D."/>
            <person name="Magnuson J.K."/>
            <person name="James T.Y."/>
            <person name="O'Malley M.A."/>
            <person name="Stajich J.E."/>
            <person name="Spatafora J.W."/>
            <person name="Visel A."/>
            <person name="Grigoriev I.V."/>
        </authorList>
    </citation>
    <scope>NUCLEOTIDE SEQUENCE [LARGE SCALE GENOMIC DNA]</scope>
    <source>
        <strain evidence="4 5">S4</strain>
    </source>
</reference>
<feature type="domain" description="Disease resistance R13L4/SHOC-2-like LRR" evidence="3">
    <location>
        <begin position="178"/>
        <end position="268"/>
    </location>
</feature>
<dbReference type="SMART" id="SM00369">
    <property type="entry name" value="LRR_TYP"/>
    <property type="match status" value="4"/>
</dbReference>